<evidence type="ECO:0000256" key="1">
    <source>
        <dbReference type="SAM" id="MobiDB-lite"/>
    </source>
</evidence>
<evidence type="ECO:0000259" key="2">
    <source>
        <dbReference type="Pfam" id="PF04054"/>
    </source>
</evidence>
<dbReference type="Proteomes" id="UP001431209">
    <property type="component" value="Unassembled WGS sequence"/>
</dbReference>
<dbReference type="FunFam" id="1.25.40.800:FF:000001">
    <property type="entry name" value="CCR4-NOT transcription complex subunit 1"/>
    <property type="match status" value="1"/>
</dbReference>
<comment type="caution">
    <text evidence="3">The sequence shown here is derived from an EMBL/GenBank/DDBJ whole genome shotgun (WGS) entry which is preliminary data.</text>
</comment>
<organism evidence="3 4">
    <name type="scientific">Acrasis kona</name>
    <dbReference type="NCBI Taxonomy" id="1008807"/>
    <lineage>
        <taxon>Eukaryota</taxon>
        <taxon>Discoba</taxon>
        <taxon>Heterolobosea</taxon>
        <taxon>Tetramitia</taxon>
        <taxon>Eutetramitia</taxon>
        <taxon>Acrasidae</taxon>
        <taxon>Acrasis</taxon>
    </lineage>
</organism>
<sequence>MHQFNQSIRDQSIHLEEDKGLYLFSRVDACTELLSCIMLKQSNLVASKRLNLLKNTMVTVCRFVERDHDVQAQKFNQRFGLRLLSNLLIDLNRYCPVTNSNSSPPPSDPNTASATTNDNQQINEESEANLKLLLSFGEAIYELRPIRLPGFSFAWLELVSHRMFMPKLLFSSTNTDRRGWSQFHSLLIALFQFLEPYLRLAELNNPVRLLYRSTLKILLVLLHDFSEFLCDYHFSLCDVIPPSCIQMRNLILSAFPRHMRLPDPFTPHLKVDLLPEINTSPKIFSDYAASLISQNHQDGIKDHIDQYLKNRTPVLFLNELKNNLLNHDYKPSSQSSANDHVHMSCTRYNVTLINSLVLYVGVQAINQLQVPGGRAPIVNSPAMDIFQKLVMDLDPEGRYVFLNAIANQLRYPNNHTHYFSCVLLCLFAEVKLEHNEEEIKEQITRVLLDRLIVNRPHPWGLLITFIELVKNPRYNFWDLTSIHCSPEISRLFENIVKSTHIHAQ</sequence>
<evidence type="ECO:0000313" key="4">
    <source>
        <dbReference type="Proteomes" id="UP001431209"/>
    </source>
</evidence>
<dbReference type="GO" id="GO:0000932">
    <property type="term" value="C:P-body"/>
    <property type="evidence" value="ECO:0007669"/>
    <property type="project" value="TreeGrafter"/>
</dbReference>
<dbReference type="EMBL" id="JAOPGA020000819">
    <property type="protein sequence ID" value="KAL0482117.1"/>
    <property type="molecule type" value="Genomic_DNA"/>
</dbReference>
<gene>
    <name evidence="3" type="ORF">AKO1_013214</name>
</gene>
<accession>A0AAW2YX85</accession>
<dbReference type="Pfam" id="PF04054">
    <property type="entry name" value="Not1"/>
    <property type="match status" value="1"/>
</dbReference>
<dbReference type="GO" id="GO:0060090">
    <property type="term" value="F:molecular adaptor activity"/>
    <property type="evidence" value="ECO:0007669"/>
    <property type="project" value="TreeGrafter"/>
</dbReference>
<dbReference type="Gene3D" id="1.25.40.800">
    <property type="match status" value="1"/>
</dbReference>
<evidence type="ECO:0000313" key="3">
    <source>
        <dbReference type="EMBL" id="KAL0482117.1"/>
    </source>
</evidence>
<protein>
    <submittedName>
        <fullName evidence="3">CCR4-NOT transcription complex subunit 1</fullName>
    </submittedName>
</protein>
<dbReference type="Gene3D" id="1.25.40.790">
    <property type="match status" value="1"/>
</dbReference>
<name>A0AAW2YX85_9EUKA</name>
<proteinExistence type="predicted"/>
<dbReference type="InterPro" id="IPR040398">
    <property type="entry name" value="Not1"/>
</dbReference>
<feature type="domain" description="CCR4-Not complex component Not1 C-terminal" evidence="2">
    <location>
        <begin position="118"/>
        <end position="495"/>
    </location>
</feature>
<dbReference type="GO" id="GO:0030015">
    <property type="term" value="C:CCR4-NOT core complex"/>
    <property type="evidence" value="ECO:0007669"/>
    <property type="project" value="InterPro"/>
</dbReference>
<reference evidence="3 4" key="1">
    <citation type="submission" date="2024-03" db="EMBL/GenBank/DDBJ databases">
        <title>The Acrasis kona genome and developmental transcriptomes reveal deep origins of eukaryotic multicellular pathways.</title>
        <authorList>
            <person name="Sheikh S."/>
            <person name="Fu C.-J."/>
            <person name="Brown M.W."/>
            <person name="Baldauf S.L."/>
        </authorList>
    </citation>
    <scope>NUCLEOTIDE SEQUENCE [LARGE SCALE GENOMIC DNA]</scope>
    <source>
        <strain evidence="3 4">ATCC MYA-3509</strain>
    </source>
</reference>
<dbReference type="AlphaFoldDB" id="A0AAW2YX85"/>
<keyword evidence="4" id="KW-1185">Reference proteome</keyword>
<dbReference type="PANTHER" id="PTHR13162:SF8">
    <property type="entry name" value="CCR4-NOT TRANSCRIPTION COMPLEX SUBUNIT 1"/>
    <property type="match status" value="1"/>
</dbReference>
<feature type="region of interest" description="Disordered" evidence="1">
    <location>
        <begin position="98"/>
        <end position="119"/>
    </location>
</feature>
<dbReference type="GO" id="GO:0000288">
    <property type="term" value="P:nuclear-transcribed mRNA catabolic process, deadenylation-dependent decay"/>
    <property type="evidence" value="ECO:0007669"/>
    <property type="project" value="TreeGrafter"/>
</dbReference>
<dbReference type="PANTHER" id="PTHR13162">
    <property type="entry name" value="CCR4-NOT TRANSCRIPTION COMPLEX"/>
    <property type="match status" value="1"/>
</dbReference>
<dbReference type="GO" id="GO:0017148">
    <property type="term" value="P:negative regulation of translation"/>
    <property type="evidence" value="ECO:0007669"/>
    <property type="project" value="InterPro"/>
</dbReference>
<dbReference type="InterPro" id="IPR007196">
    <property type="entry name" value="CCR4-Not_Not1_C"/>
</dbReference>